<dbReference type="AlphaFoldDB" id="A0A6H2H0J2"/>
<evidence type="ECO:0000313" key="3">
    <source>
        <dbReference type="EMBL" id="QJC53180.1"/>
    </source>
</evidence>
<name>A0A6H2H0J2_9BACL</name>
<keyword evidence="4" id="KW-1185">Reference proteome</keyword>
<reference evidence="3 4" key="1">
    <citation type="submission" date="2020-04" db="EMBL/GenBank/DDBJ databases">
        <title>Novel Paenibacillus strain UniB2 isolated from commercial digestive syrup.</title>
        <authorList>
            <person name="Thorat V."/>
            <person name="Kirdat K."/>
            <person name="Tiwarekar B."/>
            <person name="Yadav A."/>
        </authorList>
    </citation>
    <scope>NUCLEOTIDE SEQUENCE [LARGE SCALE GENOMIC DNA]</scope>
    <source>
        <strain evidence="3 4">UniB2</strain>
    </source>
</reference>
<dbReference type="PROSITE" id="PS51257">
    <property type="entry name" value="PROKAR_LIPOPROTEIN"/>
    <property type="match status" value="1"/>
</dbReference>
<gene>
    <name evidence="3" type="ORF">HGI30_17455</name>
</gene>
<dbReference type="EMBL" id="CP051428">
    <property type="protein sequence ID" value="QJC53180.1"/>
    <property type="molecule type" value="Genomic_DNA"/>
</dbReference>
<dbReference type="RefSeq" id="WP_168908721.1">
    <property type="nucleotide sequence ID" value="NZ_CP051428.1"/>
</dbReference>
<proteinExistence type="predicted"/>
<dbReference type="Proteomes" id="UP000502136">
    <property type="component" value="Chromosome"/>
</dbReference>
<organism evidence="3 4">
    <name type="scientific">Paenibacillus albicereus</name>
    <dbReference type="NCBI Taxonomy" id="2726185"/>
    <lineage>
        <taxon>Bacteria</taxon>
        <taxon>Bacillati</taxon>
        <taxon>Bacillota</taxon>
        <taxon>Bacilli</taxon>
        <taxon>Bacillales</taxon>
        <taxon>Paenibacillaceae</taxon>
        <taxon>Paenibacillus</taxon>
    </lineage>
</organism>
<feature type="chain" id="PRO_5026201221" evidence="2">
    <location>
        <begin position="29"/>
        <end position="101"/>
    </location>
</feature>
<keyword evidence="2" id="KW-0732">Signal</keyword>
<keyword evidence="1" id="KW-0472">Membrane</keyword>
<keyword evidence="1" id="KW-1133">Transmembrane helix</keyword>
<evidence type="ECO:0000256" key="2">
    <source>
        <dbReference type="SAM" id="SignalP"/>
    </source>
</evidence>
<protein>
    <submittedName>
        <fullName evidence="3">Uncharacterized protein</fullName>
    </submittedName>
</protein>
<dbReference type="KEGG" id="palr:HGI30_17455"/>
<sequence>MNGRRPAARLLLARLLGSLLGAALLASAAGCWSRHELNGISIVVGMVVVAEMSYPDTVFVQDFLSKNWTAFASIFLLYVPLLLYVVLRFRGRGKKQPAPSS</sequence>
<evidence type="ECO:0000256" key="1">
    <source>
        <dbReference type="SAM" id="Phobius"/>
    </source>
</evidence>
<evidence type="ECO:0000313" key="4">
    <source>
        <dbReference type="Proteomes" id="UP000502136"/>
    </source>
</evidence>
<keyword evidence="1" id="KW-0812">Transmembrane</keyword>
<accession>A0A6H2H0J2</accession>
<feature type="transmembrane region" description="Helical" evidence="1">
    <location>
        <begin position="68"/>
        <end position="87"/>
    </location>
</feature>
<feature type="signal peptide" evidence="2">
    <location>
        <begin position="1"/>
        <end position="28"/>
    </location>
</feature>